<feature type="transmembrane region" description="Helical" evidence="1">
    <location>
        <begin position="16"/>
        <end position="37"/>
    </location>
</feature>
<keyword evidence="3" id="KW-1185">Reference proteome</keyword>
<evidence type="ECO:0000313" key="2">
    <source>
        <dbReference type="EMBL" id="MBH5401586.1"/>
    </source>
</evidence>
<keyword evidence="1" id="KW-0812">Transmembrane</keyword>
<name>A0ABS0PWJ4_9BRAD</name>
<feature type="transmembrane region" description="Helical" evidence="1">
    <location>
        <begin position="87"/>
        <end position="108"/>
    </location>
</feature>
<sequence length="155" mass="16354">MTGSATTRSAAPSRRLGIIGSIVGVLALMAAVLPHWVVPIVFPPPSADKVIVDTGHRIKDRIVAKLKGVEYQAPRPEKSAGRSWNEIASVTAISLGLLAILFSVLSLIFREERLLAAVAATLGTGAIAIEISFLMMGLLILIAVLYVVGNIIGLF</sequence>
<comment type="caution">
    <text evidence="2">The sequence shown here is derived from an EMBL/GenBank/DDBJ whole genome shotgun (WGS) entry which is preliminary data.</text>
</comment>
<dbReference type="RefSeq" id="WP_197962736.1">
    <property type="nucleotide sequence ID" value="NZ_JACCHP010000021.1"/>
</dbReference>
<organism evidence="2 3">
    <name type="scientific">Bradyrhizobium agreste</name>
    <dbReference type="NCBI Taxonomy" id="2751811"/>
    <lineage>
        <taxon>Bacteria</taxon>
        <taxon>Pseudomonadati</taxon>
        <taxon>Pseudomonadota</taxon>
        <taxon>Alphaproteobacteria</taxon>
        <taxon>Hyphomicrobiales</taxon>
        <taxon>Nitrobacteraceae</taxon>
        <taxon>Bradyrhizobium</taxon>
    </lineage>
</organism>
<keyword evidence="1" id="KW-1133">Transmembrane helix</keyword>
<evidence type="ECO:0000256" key="1">
    <source>
        <dbReference type="SAM" id="Phobius"/>
    </source>
</evidence>
<keyword evidence="1" id="KW-0472">Membrane</keyword>
<protein>
    <submittedName>
        <fullName evidence="2">Uncharacterized protein</fullName>
    </submittedName>
</protein>
<evidence type="ECO:0000313" key="3">
    <source>
        <dbReference type="Proteomes" id="UP000807370"/>
    </source>
</evidence>
<reference evidence="2 3" key="1">
    <citation type="submission" date="2020-07" db="EMBL/GenBank/DDBJ databases">
        <title>Bradyrhizobium diversity isolated from nodules of indigenous legumes of Western Australia.</title>
        <authorList>
            <person name="Klepa M.S."/>
        </authorList>
    </citation>
    <scope>NUCLEOTIDE SEQUENCE [LARGE SCALE GENOMIC DNA]</scope>
    <source>
        <strain evidence="2 3">CNPSo 4010</strain>
    </source>
</reference>
<dbReference type="Proteomes" id="UP000807370">
    <property type="component" value="Unassembled WGS sequence"/>
</dbReference>
<gene>
    <name evidence="2" type="ORF">HZZ13_27920</name>
</gene>
<feature type="transmembrane region" description="Helical" evidence="1">
    <location>
        <begin position="115"/>
        <end position="148"/>
    </location>
</feature>
<dbReference type="EMBL" id="JACCHP010000021">
    <property type="protein sequence ID" value="MBH5401586.1"/>
    <property type="molecule type" value="Genomic_DNA"/>
</dbReference>
<accession>A0ABS0PWJ4</accession>
<proteinExistence type="predicted"/>